<gene>
    <name evidence="1" type="ORF">CSUI_009079</name>
</gene>
<name>A0A2C6KKU8_9APIC</name>
<dbReference type="RefSeq" id="XP_067918830.1">
    <property type="nucleotide sequence ID" value="XM_068069198.1"/>
</dbReference>
<dbReference type="EMBL" id="MIGC01005271">
    <property type="protein sequence ID" value="PHJ17105.1"/>
    <property type="molecule type" value="Genomic_DNA"/>
</dbReference>
<comment type="caution">
    <text evidence="1">The sequence shown here is derived from an EMBL/GenBank/DDBJ whole genome shotgun (WGS) entry which is preliminary data.</text>
</comment>
<accession>A0A2C6KKU8</accession>
<dbReference type="OrthoDB" id="10253254at2759"/>
<dbReference type="AlphaFoldDB" id="A0A2C6KKU8"/>
<proteinExistence type="predicted"/>
<dbReference type="VEuPathDB" id="ToxoDB:CSUI_009079"/>
<sequence>MSIFFTPPEKLGYFDLVWLQRLWKESKSHPREPSCFVHAITLKSSIFSDITRPYNHTCPPSLPVCTGYLLLGRRCAMSVSKKYVSPRSFSVLSLRFAPAREASNSP</sequence>
<organism evidence="1 2">
    <name type="scientific">Cystoisospora suis</name>
    <dbReference type="NCBI Taxonomy" id="483139"/>
    <lineage>
        <taxon>Eukaryota</taxon>
        <taxon>Sar</taxon>
        <taxon>Alveolata</taxon>
        <taxon>Apicomplexa</taxon>
        <taxon>Conoidasida</taxon>
        <taxon>Coccidia</taxon>
        <taxon>Eucoccidiorida</taxon>
        <taxon>Eimeriorina</taxon>
        <taxon>Sarcocystidae</taxon>
        <taxon>Cystoisospora</taxon>
    </lineage>
</organism>
<dbReference type="GeneID" id="94432409"/>
<reference evidence="1 2" key="1">
    <citation type="journal article" date="2017" name="Int. J. Parasitol.">
        <title>The genome of the protozoan parasite Cystoisospora suis and a reverse vaccinology approach to identify vaccine candidates.</title>
        <authorList>
            <person name="Palmieri N."/>
            <person name="Shrestha A."/>
            <person name="Ruttkowski B."/>
            <person name="Beck T."/>
            <person name="Vogl C."/>
            <person name="Tomley F."/>
            <person name="Blake D.P."/>
            <person name="Joachim A."/>
        </authorList>
    </citation>
    <scope>NUCLEOTIDE SEQUENCE [LARGE SCALE GENOMIC DNA]</scope>
    <source>
        <strain evidence="1 2">Wien I</strain>
    </source>
</reference>
<keyword evidence="2" id="KW-1185">Reference proteome</keyword>
<evidence type="ECO:0000313" key="1">
    <source>
        <dbReference type="EMBL" id="PHJ17105.1"/>
    </source>
</evidence>
<protein>
    <submittedName>
        <fullName evidence="1">Uncharacterized protein</fullName>
    </submittedName>
</protein>
<dbReference type="Proteomes" id="UP000221165">
    <property type="component" value="Unassembled WGS sequence"/>
</dbReference>
<evidence type="ECO:0000313" key="2">
    <source>
        <dbReference type="Proteomes" id="UP000221165"/>
    </source>
</evidence>